<dbReference type="Proteomes" id="UP000754644">
    <property type="component" value="Unassembled WGS sequence"/>
</dbReference>
<accession>A0A973A8U7</accession>
<reference evidence="1" key="1">
    <citation type="submission" date="2020-05" db="EMBL/GenBank/DDBJ databases">
        <title>Sulfur intermediates as new biogeochemical hubs in an aquatic model microbial ecosystem.</title>
        <authorList>
            <person name="Vigneron A."/>
        </authorList>
    </citation>
    <scope>NUCLEOTIDE SEQUENCE</scope>
    <source>
        <strain evidence="1">Bin.250</strain>
    </source>
</reference>
<comment type="caution">
    <text evidence="1">The sequence shown here is derived from an EMBL/GenBank/DDBJ whole genome shotgun (WGS) entry which is preliminary data.</text>
</comment>
<evidence type="ECO:0000313" key="2">
    <source>
        <dbReference type="Proteomes" id="UP000754644"/>
    </source>
</evidence>
<organism evidence="1 2">
    <name type="scientific">SAR86 cluster bacterium</name>
    <dbReference type="NCBI Taxonomy" id="2030880"/>
    <lineage>
        <taxon>Bacteria</taxon>
        <taxon>Pseudomonadati</taxon>
        <taxon>Pseudomonadota</taxon>
        <taxon>Gammaproteobacteria</taxon>
        <taxon>SAR86 cluster</taxon>
    </lineage>
</organism>
<gene>
    <name evidence="1" type="ORF">HQ497_02145</name>
</gene>
<dbReference type="SUPFAM" id="SSF53187">
    <property type="entry name" value="Zn-dependent exopeptidases"/>
    <property type="match status" value="1"/>
</dbReference>
<dbReference type="AlphaFoldDB" id="A0A973A8U7"/>
<dbReference type="InterPro" id="IPR007709">
    <property type="entry name" value="N-FG_amidohydro"/>
</dbReference>
<evidence type="ECO:0000313" key="1">
    <source>
        <dbReference type="EMBL" id="NQV64141.1"/>
    </source>
</evidence>
<protein>
    <submittedName>
        <fullName evidence="1">N-formylglutamate amidohydrolase</fullName>
    </submittedName>
</protein>
<sequence>MTKLVVHVPHASIAIPDDIWPEFLIDPERANHEAMVSADLYTDLIAREAWPNVEIIEAQVSRIVVDVERYEDDALEEMSMVGRGVIYTHDHMQERIRKDPSFETRVDLLARYYTPHWSKLRAAAIGVTLIDLHTYPAEVWPIESDASGLRPEIDLGFTDGLTPKAWVLALTQHFSDAGYEVGHNTPYAGVIDAGARAAVMIEIRRDIVGVPGDCDKWQRLIRVLNALPLNG</sequence>
<dbReference type="EMBL" id="JABMOJ010000073">
    <property type="protein sequence ID" value="NQV64141.1"/>
    <property type="molecule type" value="Genomic_DNA"/>
</dbReference>
<name>A0A973A8U7_9GAMM</name>
<proteinExistence type="predicted"/>
<dbReference type="Gene3D" id="3.40.630.40">
    <property type="entry name" value="Zn-dependent exopeptidases"/>
    <property type="match status" value="1"/>
</dbReference>
<dbReference type="Pfam" id="PF05013">
    <property type="entry name" value="FGase"/>
    <property type="match status" value="1"/>
</dbReference>